<sequence>MGEEYHDDEDHEICNTRLGLGIGLDDFHVPKKISINLQKKKNSSIKGGLDLSFPFHNFKYDDQEIVIDDDHHKGCKIEEGSSSKTINGEDQERQSNTSNDNNMMIMNNDDHQGRGVRKKLRLTKEQSTVLEDSFKQHTTLNTAQKQALAEKLKLKPRQVEVWFQNRRARTKLKQTELDCEFLKKCCESLSKENRRLKKELQELRSSIQNNNVEKAPFFVQFQKCPSCDQKMLRSKNSYNGDNIVKNEQIKLQM</sequence>
<reference evidence="2" key="1">
    <citation type="journal article" date="2023" name="Nat. Plants">
        <title>Single-cell RNA sequencing provides a high-resolution roadmap for understanding the multicellular compartmentation of specialized metabolism.</title>
        <authorList>
            <person name="Sun S."/>
            <person name="Shen X."/>
            <person name="Li Y."/>
            <person name="Li Y."/>
            <person name="Wang S."/>
            <person name="Li R."/>
            <person name="Zhang H."/>
            <person name="Shen G."/>
            <person name="Guo B."/>
            <person name="Wei J."/>
            <person name="Xu J."/>
            <person name="St-Pierre B."/>
            <person name="Chen S."/>
            <person name="Sun C."/>
        </authorList>
    </citation>
    <scope>NUCLEOTIDE SEQUENCE [LARGE SCALE GENOMIC DNA]</scope>
</reference>
<dbReference type="EMBL" id="CM044703">
    <property type="protein sequence ID" value="KAI5674104.1"/>
    <property type="molecule type" value="Genomic_DNA"/>
</dbReference>
<dbReference type="Proteomes" id="UP001060085">
    <property type="component" value="Linkage Group LG03"/>
</dbReference>
<organism evidence="1 2">
    <name type="scientific">Catharanthus roseus</name>
    <name type="common">Madagascar periwinkle</name>
    <name type="synonym">Vinca rosea</name>
    <dbReference type="NCBI Taxonomy" id="4058"/>
    <lineage>
        <taxon>Eukaryota</taxon>
        <taxon>Viridiplantae</taxon>
        <taxon>Streptophyta</taxon>
        <taxon>Embryophyta</taxon>
        <taxon>Tracheophyta</taxon>
        <taxon>Spermatophyta</taxon>
        <taxon>Magnoliopsida</taxon>
        <taxon>eudicotyledons</taxon>
        <taxon>Gunneridae</taxon>
        <taxon>Pentapetalae</taxon>
        <taxon>asterids</taxon>
        <taxon>lamiids</taxon>
        <taxon>Gentianales</taxon>
        <taxon>Apocynaceae</taxon>
        <taxon>Rauvolfioideae</taxon>
        <taxon>Vinceae</taxon>
        <taxon>Catharanthinae</taxon>
        <taxon>Catharanthus</taxon>
    </lineage>
</organism>
<accession>A0ACC0BN43</accession>
<evidence type="ECO:0000313" key="1">
    <source>
        <dbReference type="EMBL" id="KAI5674104.1"/>
    </source>
</evidence>
<name>A0ACC0BN43_CATRO</name>
<proteinExistence type="predicted"/>
<comment type="caution">
    <text evidence="1">The sequence shown here is derived from an EMBL/GenBank/DDBJ whole genome shotgun (WGS) entry which is preliminary data.</text>
</comment>
<evidence type="ECO:0000313" key="2">
    <source>
        <dbReference type="Proteomes" id="UP001060085"/>
    </source>
</evidence>
<protein>
    <submittedName>
        <fullName evidence="1">Uncharacterized protein</fullName>
    </submittedName>
</protein>
<gene>
    <name evidence="1" type="ORF">M9H77_14468</name>
</gene>
<keyword evidence="2" id="KW-1185">Reference proteome</keyword>